<evidence type="ECO:0000313" key="7">
    <source>
        <dbReference type="Proteomes" id="UP000824540"/>
    </source>
</evidence>
<dbReference type="Pfam" id="PF10169">
    <property type="entry name" value="LLPH"/>
    <property type="match status" value="1"/>
</dbReference>
<feature type="transmembrane region" description="Helical" evidence="5">
    <location>
        <begin position="162"/>
        <end position="182"/>
    </location>
</feature>
<evidence type="ECO:0000256" key="2">
    <source>
        <dbReference type="ARBA" id="ARBA00034141"/>
    </source>
</evidence>
<dbReference type="OrthoDB" id="6257894at2759"/>
<comment type="caution">
    <text evidence="6">The sequence shown here is derived from an EMBL/GenBank/DDBJ whole genome shotgun (WGS) entry which is preliminary data.</text>
</comment>
<feature type="region of interest" description="Disordered" evidence="4">
    <location>
        <begin position="1"/>
        <end position="26"/>
    </location>
</feature>
<evidence type="ECO:0000256" key="5">
    <source>
        <dbReference type="SAM" id="Phobius"/>
    </source>
</evidence>
<dbReference type="GO" id="GO:0097484">
    <property type="term" value="P:dendrite extension"/>
    <property type="evidence" value="ECO:0007669"/>
    <property type="project" value="TreeGrafter"/>
</dbReference>
<feature type="compositionally biased region" description="Acidic residues" evidence="4">
    <location>
        <begin position="209"/>
        <end position="221"/>
    </location>
</feature>
<feature type="compositionally biased region" description="Basic residues" evidence="4">
    <location>
        <begin position="1"/>
        <end position="21"/>
    </location>
</feature>
<dbReference type="Proteomes" id="UP000824540">
    <property type="component" value="Unassembled WGS sequence"/>
</dbReference>
<reference evidence="6" key="1">
    <citation type="thesis" date="2021" institute="BYU ScholarsArchive" country="Provo, UT, USA">
        <title>Applications of and Algorithms for Genome Assembly and Genomic Analyses with an Emphasis on Marine Teleosts.</title>
        <authorList>
            <person name="Pickett B.D."/>
        </authorList>
    </citation>
    <scope>NUCLEOTIDE SEQUENCE</scope>
    <source>
        <strain evidence="6">HI-2016</strain>
    </source>
</reference>
<gene>
    <name evidence="6" type="ORF">JZ751_009010</name>
</gene>
<feature type="region of interest" description="Disordered" evidence="4">
    <location>
        <begin position="205"/>
        <end position="227"/>
    </location>
</feature>
<name>A0A8T2P090_9TELE</name>
<dbReference type="PANTHER" id="PTHR34253">
    <property type="entry name" value="PROTEIN LLP HOMOLOG"/>
    <property type="match status" value="1"/>
</dbReference>
<evidence type="ECO:0000256" key="4">
    <source>
        <dbReference type="SAM" id="MobiDB-lite"/>
    </source>
</evidence>
<proteinExistence type="inferred from homology"/>
<evidence type="ECO:0000256" key="1">
    <source>
        <dbReference type="ARBA" id="ARBA00034118"/>
    </source>
</evidence>
<feature type="transmembrane region" description="Helical" evidence="5">
    <location>
        <begin position="123"/>
        <end position="142"/>
    </location>
</feature>
<dbReference type="EMBL" id="JAFBMS010000017">
    <property type="protein sequence ID" value="KAG9345854.1"/>
    <property type="molecule type" value="Genomic_DNA"/>
</dbReference>
<sequence length="243" mass="27574">MAKSLRSKWKRKMRAEKRKKNAPKELARLKSTLAAGRKGEITMKDVQEIATVVPAEKLKEKAMDVDMEGEDDSTTMDMDSKRSKKTLLNEHGQYPVWMNQKQAKKLRAQRQAKKGKAKKKKGLAWYIPALPLLCDSTGAPAMSNTTSPDLQPASLRAGPEYVLIPFLLITLSGILVALGVYIRRRRRLDELRHRLIPLYSYHPSGVGSDSDEEKNEEEELTEPLRNEETIFDGQLSFNYSSDQ</sequence>
<keyword evidence="5" id="KW-0472">Membrane</keyword>
<keyword evidence="5" id="KW-1133">Transmembrane helix</keyword>
<dbReference type="AlphaFoldDB" id="A0A8T2P090"/>
<organism evidence="6 7">
    <name type="scientific">Albula glossodonta</name>
    <name type="common">roundjaw bonefish</name>
    <dbReference type="NCBI Taxonomy" id="121402"/>
    <lineage>
        <taxon>Eukaryota</taxon>
        <taxon>Metazoa</taxon>
        <taxon>Chordata</taxon>
        <taxon>Craniata</taxon>
        <taxon>Vertebrata</taxon>
        <taxon>Euteleostomi</taxon>
        <taxon>Actinopterygii</taxon>
        <taxon>Neopterygii</taxon>
        <taxon>Teleostei</taxon>
        <taxon>Albuliformes</taxon>
        <taxon>Albulidae</taxon>
        <taxon>Albula</taxon>
    </lineage>
</organism>
<dbReference type="GO" id="GO:0003723">
    <property type="term" value="F:RNA binding"/>
    <property type="evidence" value="ECO:0007669"/>
    <property type="project" value="TreeGrafter"/>
</dbReference>
<dbReference type="GO" id="GO:0001099">
    <property type="term" value="F:basal RNA polymerase II transcription machinery binding"/>
    <property type="evidence" value="ECO:0007669"/>
    <property type="project" value="TreeGrafter"/>
</dbReference>
<dbReference type="GO" id="GO:0005730">
    <property type="term" value="C:nucleolus"/>
    <property type="evidence" value="ECO:0007669"/>
    <property type="project" value="TreeGrafter"/>
</dbReference>
<dbReference type="InterPro" id="IPR018784">
    <property type="entry name" value="LLPH-like"/>
</dbReference>
<dbReference type="PANTHER" id="PTHR34253:SF1">
    <property type="entry name" value="PROTEIN LLP HOMOLOG"/>
    <property type="match status" value="1"/>
</dbReference>
<comment type="similarity">
    <text evidence="1">Belongs to the learning-associated protein family.</text>
</comment>
<keyword evidence="5" id="KW-0812">Transmembrane</keyword>
<evidence type="ECO:0000256" key="3">
    <source>
        <dbReference type="ARBA" id="ARBA00034144"/>
    </source>
</evidence>
<accession>A0A8T2P090</accession>
<evidence type="ECO:0000313" key="6">
    <source>
        <dbReference type="EMBL" id="KAG9345854.1"/>
    </source>
</evidence>
<protein>
    <recommendedName>
        <fullName evidence="2">Protein LLP homolog</fullName>
    </recommendedName>
    <alternativeName>
        <fullName evidence="3">Protein LAPS18-like</fullName>
    </alternativeName>
</protein>
<keyword evidence="7" id="KW-1185">Reference proteome</keyword>